<organism evidence="4 5">
    <name type="scientific">Hibiscus syriacus</name>
    <name type="common">Rose of Sharon</name>
    <dbReference type="NCBI Taxonomy" id="106335"/>
    <lineage>
        <taxon>Eukaryota</taxon>
        <taxon>Viridiplantae</taxon>
        <taxon>Streptophyta</taxon>
        <taxon>Embryophyta</taxon>
        <taxon>Tracheophyta</taxon>
        <taxon>Spermatophyta</taxon>
        <taxon>Magnoliopsida</taxon>
        <taxon>eudicotyledons</taxon>
        <taxon>Gunneridae</taxon>
        <taxon>Pentapetalae</taxon>
        <taxon>rosids</taxon>
        <taxon>malvids</taxon>
        <taxon>Malvales</taxon>
        <taxon>Malvaceae</taxon>
        <taxon>Malvoideae</taxon>
        <taxon>Hibiscus</taxon>
    </lineage>
</organism>
<keyword evidence="1" id="KW-0862">Zinc</keyword>
<protein>
    <recommendedName>
        <fullName evidence="1">PHD finger protein ALFIN-LIKE</fullName>
    </recommendedName>
</protein>
<evidence type="ECO:0000256" key="1">
    <source>
        <dbReference type="RuleBase" id="RU369089"/>
    </source>
</evidence>
<dbReference type="GO" id="GO:0005634">
    <property type="term" value="C:nucleus"/>
    <property type="evidence" value="ECO:0007669"/>
    <property type="project" value="UniProtKB-SubCell"/>
</dbReference>
<dbReference type="Proteomes" id="UP000436088">
    <property type="component" value="Unassembled WGS sequence"/>
</dbReference>
<proteinExistence type="inferred from homology"/>
<comment type="similarity">
    <text evidence="1">Belongs to the Alfin family.</text>
</comment>
<keyword evidence="1" id="KW-0805">Transcription regulation</keyword>
<keyword evidence="1" id="KW-0804">Transcription</keyword>
<dbReference type="PANTHER" id="PTHR12321">
    <property type="entry name" value="CPG BINDING PROTEIN"/>
    <property type="match status" value="1"/>
</dbReference>
<feature type="domain" description="Alfin N-terminal" evidence="3">
    <location>
        <begin position="8"/>
        <end position="85"/>
    </location>
</feature>
<gene>
    <name evidence="4" type="ORF">F3Y22_tig00117027pilonHSYRG00056</name>
</gene>
<keyword evidence="5" id="KW-1185">Reference proteome</keyword>
<reference evidence="4" key="1">
    <citation type="submission" date="2019-09" db="EMBL/GenBank/DDBJ databases">
        <title>Draft genome information of white flower Hibiscus syriacus.</title>
        <authorList>
            <person name="Kim Y.-M."/>
        </authorList>
    </citation>
    <scope>NUCLEOTIDE SEQUENCE [LARGE SCALE GENOMIC DNA]</scope>
    <source>
        <strain evidence="4">YM2019G1</strain>
    </source>
</reference>
<keyword evidence="1" id="KW-0863">Zinc-finger</keyword>
<dbReference type="InterPro" id="IPR045104">
    <property type="entry name" value="Alfin"/>
</dbReference>
<keyword evidence="1" id="KW-0156">Chromatin regulator</keyword>
<keyword evidence="1" id="KW-0479">Metal-binding</keyword>
<comment type="caution">
    <text evidence="4">The sequence shown here is derived from an EMBL/GenBank/DDBJ whole genome shotgun (WGS) entry which is preliminary data.</text>
</comment>
<dbReference type="GO" id="GO:0006325">
    <property type="term" value="P:chromatin organization"/>
    <property type="evidence" value="ECO:0007669"/>
    <property type="project" value="UniProtKB-UniRule"/>
</dbReference>
<dbReference type="AlphaFoldDB" id="A0A6A2XG26"/>
<sequence length="171" mass="19053">MASSSPRTVEDIFKDYNARRSALVLALTYDVDDFYSQCGPDKKNLCLYGHPNEAWEVALPAEEVPPELPEPALGINFARDGVNRVNVGYKKRSFSMINDLPTAFEVVTGRKQVKDKPMVESGSKSRYNTKRSIDGQTRSNPRLADNSYKEDEEEQGDTFCGSCGGGYNLKI</sequence>
<comment type="subunit">
    <text evidence="1">Interacts with H3K4me3 and to a lesser extent with H3K4me2.</text>
</comment>
<dbReference type="InterPro" id="IPR021998">
    <property type="entry name" value="Alfin_N"/>
</dbReference>
<evidence type="ECO:0000259" key="3">
    <source>
        <dbReference type="Pfam" id="PF12165"/>
    </source>
</evidence>
<dbReference type="GO" id="GO:0008270">
    <property type="term" value="F:zinc ion binding"/>
    <property type="evidence" value="ECO:0007669"/>
    <property type="project" value="UniProtKB-KW"/>
</dbReference>
<dbReference type="EMBL" id="VEPZ02001779">
    <property type="protein sequence ID" value="KAE8655447.1"/>
    <property type="molecule type" value="Genomic_DNA"/>
</dbReference>
<keyword evidence="1" id="KW-0539">Nucleus</keyword>
<dbReference type="GO" id="GO:0042393">
    <property type="term" value="F:histone binding"/>
    <property type="evidence" value="ECO:0007669"/>
    <property type="project" value="UniProtKB-UniRule"/>
</dbReference>
<dbReference type="GO" id="GO:0003712">
    <property type="term" value="F:transcription coregulator activity"/>
    <property type="evidence" value="ECO:0007669"/>
    <property type="project" value="TreeGrafter"/>
</dbReference>
<dbReference type="Pfam" id="PF12165">
    <property type="entry name" value="Alfin"/>
    <property type="match status" value="1"/>
</dbReference>
<name>A0A6A2XG26_HIBSY</name>
<dbReference type="PANTHER" id="PTHR12321:SF122">
    <property type="entry name" value="PHD FINGER PROTEIN ALFIN-LIKE 2"/>
    <property type="match status" value="1"/>
</dbReference>
<evidence type="ECO:0000313" key="4">
    <source>
        <dbReference type="EMBL" id="KAE8655447.1"/>
    </source>
</evidence>
<comment type="function">
    <text evidence="1">Histone-binding component that specifically recognizes H3 tails trimethylated on 'Lys-4' (H3K4me3), which mark transcription start sites of virtually all active genes.</text>
</comment>
<comment type="domain">
    <text evidence="1">The PHD-type zinc finger mediates the binding to H3K4me3.</text>
</comment>
<dbReference type="GO" id="GO:0000976">
    <property type="term" value="F:transcription cis-regulatory region binding"/>
    <property type="evidence" value="ECO:0007669"/>
    <property type="project" value="TreeGrafter"/>
</dbReference>
<feature type="region of interest" description="Disordered" evidence="2">
    <location>
        <begin position="115"/>
        <end position="157"/>
    </location>
</feature>
<comment type="subcellular location">
    <subcellularLocation>
        <location evidence="1">Nucleus</location>
    </subcellularLocation>
</comment>
<evidence type="ECO:0000313" key="5">
    <source>
        <dbReference type="Proteomes" id="UP000436088"/>
    </source>
</evidence>
<accession>A0A6A2XG26</accession>
<evidence type="ECO:0000256" key="2">
    <source>
        <dbReference type="SAM" id="MobiDB-lite"/>
    </source>
</evidence>
<dbReference type="GO" id="GO:0006355">
    <property type="term" value="P:regulation of DNA-templated transcription"/>
    <property type="evidence" value="ECO:0007669"/>
    <property type="project" value="UniProtKB-UniRule"/>
</dbReference>